<organism evidence="4 5">
    <name type="scientific">Oedothorax gibbosus</name>
    <dbReference type="NCBI Taxonomy" id="931172"/>
    <lineage>
        <taxon>Eukaryota</taxon>
        <taxon>Metazoa</taxon>
        <taxon>Ecdysozoa</taxon>
        <taxon>Arthropoda</taxon>
        <taxon>Chelicerata</taxon>
        <taxon>Arachnida</taxon>
        <taxon>Araneae</taxon>
        <taxon>Araneomorphae</taxon>
        <taxon>Entelegynae</taxon>
        <taxon>Araneoidea</taxon>
        <taxon>Linyphiidae</taxon>
        <taxon>Erigoninae</taxon>
        <taxon>Oedothorax</taxon>
    </lineage>
</organism>
<protein>
    <submittedName>
        <fullName evidence="4">Uncharacterized protein</fullName>
    </submittedName>
</protein>
<dbReference type="Pfam" id="PF13855">
    <property type="entry name" value="LRR_8"/>
    <property type="match status" value="1"/>
</dbReference>
<dbReference type="PANTHER" id="PTHR45712">
    <property type="entry name" value="AGAP008170-PA"/>
    <property type="match status" value="1"/>
</dbReference>
<dbReference type="InterPro" id="IPR001611">
    <property type="entry name" value="Leu-rich_rpt"/>
</dbReference>
<feature type="chain" id="PRO_5043921983" evidence="3">
    <location>
        <begin position="19"/>
        <end position="270"/>
    </location>
</feature>
<dbReference type="SUPFAM" id="SSF52058">
    <property type="entry name" value="L domain-like"/>
    <property type="match status" value="1"/>
</dbReference>
<dbReference type="InterPro" id="IPR050333">
    <property type="entry name" value="SLRP"/>
</dbReference>
<dbReference type="EMBL" id="JAFNEN010000090">
    <property type="protein sequence ID" value="KAG8195267.1"/>
    <property type="molecule type" value="Genomic_DNA"/>
</dbReference>
<dbReference type="Proteomes" id="UP000827092">
    <property type="component" value="Unassembled WGS sequence"/>
</dbReference>
<dbReference type="InterPro" id="IPR032675">
    <property type="entry name" value="LRR_dom_sf"/>
</dbReference>
<name>A0AAV6VEX3_9ARAC</name>
<reference evidence="4 5" key="1">
    <citation type="journal article" date="2022" name="Nat. Ecol. Evol.">
        <title>A masculinizing supergene underlies an exaggerated male reproductive morph in a spider.</title>
        <authorList>
            <person name="Hendrickx F."/>
            <person name="De Corte Z."/>
            <person name="Sonet G."/>
            <person name="Van Belleghem S.M."/>
            <person name="Kostlbacher S."/>
            <person name="Vangestel C."/>
        </authorList>
    </citation>
    <scope>NUCLEOTIDE SEQUENCE [LARGE SCALE GENOMIC DNA]</scope>
    <source>
        <strain evidence="4">W744_W776</strain>
    </source>
</reference>
<accession>A0AAV6VEX3</accession>
<dbReference type="Gene3D" id="3.80.10.10">
    <property type="entry name" value="Ribonuclease Inhibitor"/>
    <property type="match status" value="1"/>
</dbReference>
<gene>
    <name evidence="4" type="ORF">JTE90_028418</name>
</gene>
<evidence type="ECO:0000256" key="2">
    <source>
        <dbReference type="ARBA" id="ARBA00022737"/>
    </source>
</evidence>
<evidence type="ECO:0000256" key="1">
    <source>
        <dbReference type="ARBA" id="ARBA00022614"/>
    </source>
</evidence>
<evidence type="ECO:0000313" key="5">
    <source>
        <dbReference type="Proteomes" id="UP000827092"/>
    </source>
</evidence>
<keyword evidence="3" id="KW-0732">Signal</keyword>
<dbReference type="AlphaFoldDB" id="A0AAV6VEX3"/>
<feature type="signal peptide" evidence="3">
    <location>
        <begin position="1"/>
        <end position="18"/>
    </location>
</feature>
<dbReference type="PANTHER" id="PTHR45712:SF22">
    <property type="entry name" value="INSULIN-LIKE GROWTH FACTOR-BINDING PROTEIN COMPLEX ACID LABILE SUBUNIT"/>
    <property type="match status" value="1"/>
</dbReference>
<keyword evidence="2" id="KW-0677">Repeat</keyword>
<evidence type="ECO:0000256" key="3">
    <source>
        <dbReference type="SAM" id="SignalP"/>
    </source>
</evidence>
<sequence>MFHRAWLILCLAAVLVSAERGCPYPEDVEPCFCQSVDSDYSALTCTKVHDTEVLLRVFENNRRYHFNAFLLFNSTLQYIPHQIFDDVKVEFLSLKYNTFRNLFDEVPRNPGIRAIQVDGVKVLGGLDWKTLAVFKNLESLKIWDVPLRKLTADFRSNVSKKLSILYCKNCQIKQLEDNVFAEFTDLKSIKLPYNAIVDIKRTMFPRRNKLYAINLEYNKISTLPSDMFSDMPFLKMVELNGNMMAVLPEDTFQPIMSQITLLYVQSKRRD</sequence>
<proteinExistence type="predicted"/>
<keyword evidence="1" id="KW-0433">Leucine-rich repeat</keyword>
<comment type="caution">
    <text evidence="4">The sequence shown here is derived from an EMBL/GenBank/DDBJ whole genome shotgun (WGS) entry which is preliminary data.</text>
</comment>
<evidence type="ECO:0000313" key="4">
    <source>
        <dbReference type="EMBL" id="KAG8195267.1"/>
    </source>
</evidence>
<keyword evidence="5" id="KW-1185">Reference proteome</keyword>